<dbReference type="PANTHER" id="PTHR13793:SF107">
    <property type="entry name" value="BROMODOMAIN-CONTAINING PROTEIN HOMOLOG"/>
    <property type="match status" value="1"/>
</dbReference>
<evidence type="ECO:0000259" key="11">
    <source>
        <dbReference type="PROSITE" id="PS51805"/>
    </source>
</evidence>
<evidence type="ECO:0000256" key="8">
    <source>
        <dbReference type="SAM" id="MobiDB-lite"/>
    </source>
</evidence>
<dbReference type="PANTHER" id="PTHR13793">
    <property type="entry name" value="PHD FINGER PROTEINS"/>
    <property type="match status" value="1"/>
</dbReference>
<dbReference type="Pfam" id="PF13831">
    <property type="entry name" value="PHD_2"/>
    <property type="match status" value="1"/>
</dbReference>
<keyword evidence="2" id="KW-0677">Repeat</keyword>
<dbReference type="EMBL" id="CAXLJM020000043">
    <property type="protein sequence ID" value="CAL8110092.1"/>
    <property type="molecule type" value="Genomic_DNA"/>
</dbReference>
<dbReference type="InterPro" id="IPR019787">
    <property type="entry name" value="Znf_PHD-finger"/>
</dbReference>
<dbReference type="InterPro" id="IPR019542">
    <property type="entry name" value="Enhancer_polycomb-like_N"/>
</dbReference>
<dbReference type="SMART" id="SM00297">
    <property type="entry name" value="BROMO"/>
    <property type="match status" value="3"/>
</dbReference>
<feature type="compositionally biased region" description="Basic residues" evidence="8">
    <location>
        <begin position="1"/>
        <end position="13"/>
    </location>
</feature>
<name>A0ABP1QQH9_9HEXA</name>
<evidence type="ECO:0000256" key="7">
    <source>
        <dbReference type="PROSITE-ProRule" id="PRU00146"/>
    </source>
</evidence>
<accession>A0ABP1QQH9</accession>
<dbReference type="Gene3D" id="3.30.40.10">
    <property type="entry name" value="Zinc/RING finger domain, C3HC4 (zinc finger)"/>
    <property type="match status" value="2"/>
</dbReference>
<dbReference type="SMART" id="SM00249">
    <property type="entry name" value="PHD"/>
    <property type="match status" value="2"/>
</dbReference>
<evidence type="ECO:0000259" key="9">
    <source>
        <dbReference type="PROSITE" id="PS50014"/>
    </source>
</evidence>
<evidence type="ECO:0000256" key="5">
    <source>
        <dbReference type="ARBA" id="ARBA00023117"/>
    </source>
</evidence>
<dbReference type="Pfam" id="PF00439">
    <property type="entry name" value="Bromodomain"/>
    <property type="match status" value="3"/>
</dbReference>
<feature type="domain" description="PHD-type" evidence="11">
    <location>
        <begin position="363"/>
        <end position="476"/>
    </location>
</feature>
<feature type="domain" description="Bromo" evidence="9">
    <location>
        <begin position="646"/>
        <end position="716"/>
    </location>
</feature>
<dbReference type="Proteomes" id="UP001642540">
    <property type="component" value="Unassembled WGS sequence"/>
</dbReference>
<feature type="region of interest" description="Disordered" evidence="8">
    <location>
        <begin position="1"/>
        <end position="21"/>
    </location>
</feature>
<feature type="domain" description="Bromo" evidence="9">
    <location>
        <begin position="936"/>
        <end position="1006"/>
    </location>
</feature>
<keyword evidence="4" id="KW-0862">Zinc</keyword>
<feature type="domain" description="PHD-type" evidence="10">
    <location>
        <begin position="309"/>
        <end position="359"/>
    </location>
</feature>
<dbReference type="InterPro" id="IPR050701">
    <property type="entry name" value="Histone_Mod_Regulator"/>
</dbReference>
<comment type="caution">
    <text evidence="12">The sequence shown here is derived from an EMBL/GenBank/DDBJ whole genome shotgun (WGS) entry which is preliminary data.</text>
</comment>
<protein>
    <recommendedName>
        <fullName evidence="14">Peregrin</fullName>
    </recommendedName>
</protein>
<keyword evidence="13" id="KW-1185">Reference proteome</keyword>
<dbReference type="SUPFAM" id="SSF47370">
    <property type="entry name" value="Bromodomain"/>
    <property type="match status" value="3"/>
</dbReference>
<dbReference type="Pfam" id="PF13832">
    <property type="entry name" value="zf-HC5HC2H_2"/>
    <property type="match status" value="1"/>
</dbReference>
<keyword evidence="5 6" id="KW-0103">Bromodomain</keyword>
<keyword evidence="3 7" id="KW-0863">Zinc-finger</keyword>
<dbReference type="InterPro" id="IPR034732">
    <property type="entry name" value="EPHD"/>
</dbReference>
<evidence type="ECO:0000256" key="4">
    <source>
        <dbReference type="ARBA" id="ARBA00022833"/>
    </source>
</evidence>
<dbReference type="InterPro" id="IPR013083">
    <property type="entry name" value="Znf_RING/FYVE/PHD"/>
</dbReference>
<dbReference type="InterPro" id="IPR011011">
    <property type="entry name" value="Znf_FYVE_PHD"/>
</dbReference>
<dbReference type="PROSITE" id="PS51805">
    <property type="entry name" value="EPHD"/>
    <property type="match status" value="1"/>
</dbReference>
<feature type="compositionally biased region" description="Low complexity" evidence="8">
    <location>
        <begin position="188"/>
        <end position="199"/>
    </location>
</feature>
<dbReference type="PROSITE" id="PS50016">
    <property type="entry name" value="ZF_PHD_2"/>
    <property type="match status" value="1"/>
</dbReference>
<evidence type="ECO:0000256" key="2">
    <source>
        <dbReference type="ARBA" id="ARBA00022737"/>
    </source>
</evidence>
<evidence type="ECO:0008006" key="14">
    <source>
        <dbReference type="Google" id="ProtNLM"/>
    </source>
</evidence>
<dbReference type="PROSITE" id="PS50014">
    <property type="entry name" value="BROMODOMAIN_2"/>
    <property type="match status" value="3"/>
</dbReference>
<evidence type="ECO:0000256" key="3">
    <source>
        <dbReference type="ARBA" id="ARBA00022771"/>
    </source>
</evidence>
<dbReference type="Gene3D" id="1.20.920.10">
    <property type="entry name" value="Bromodomain-like"/>
    <property type="match status" value="3"/>
</dbReference>
<dbReference type="Pfam" id="PF10513">
    <property type="entry name" value="EPL1"/>
    <property type="match status" value="1"/>
</dbReference>
<dbReference type="InterPro" id="IPR001487">
    <property type="entry name" value="Bromodomain"/>
</dbReference>
<dbReference type="SUPFAM" id="SSF57903">
    <property type="entry name" value="FYVE/PHD zinc finger"/>
    <property type="match status" value="1"/>
</dbReference>
<proteinExistence type="predicted"/>
<evidence type="ECO:0000313" key="12">
    <source>
        <dbReference type="EMBL" id="CAL8110092.1"/>
    </source>
</evidence>
<feature type="region of interest" description="Disordered" evidence="8">
    <location>
        <begin position="131"/>
        <end position="205"/>
    </location>
</feature>
<organism evidence="12 13">
    <name type="scientific">Orchesella dallaii</name>
    <dbReference type="NCBI Taxonomy" id="48710"/>
    <lineage>
        <taxon>Eukaryota</taxon>
        <taxon>Metazoa</taxon>
        <taxon>Ecdysozoa</taxon>
        <taxon>Arthropoda</taxon>
        <taxon>Hexapoda</taxon>
        <taxon>Collembola</taxon>
        <taxon>Entomobryomorpha</taxon>
        <taxon>Entomobryoidea</taxon>
        <taxon>Orchesellidae</taxon>
        <taxon>Orchesellinae</taxon>
        <taxon>Orchesella</taxon>
    </lineage>
</organism>
<dbReference type="InterPro" id="IPR036427">
    <property type="entry name" value="Bromodomain-like_sf"/>
</dbReference>
<evidence type="ECO:0000313" key="13">
    <source>
        <dbReference type="Proteomes" id="UP001642540"/>
    </source>
</evidence>
<evidence type="ECO:0000256" key="6">
    <source>
        <dbReference type="PROSITE-ProRule" id="PRU00035"/>
    </source>
</evidence>
<dbReference type="InterPro" id="IPR001965">
    <property type="entry name" value="Znf_PHD"/>
</dbReference>
<dbReference type="CDD" id="cd15572">
    <property type="entry name" value="PHD_BRPF"/>
    <property type="match status" value="1"/>
</dbReference>
<evidence type="ECO:0000256" key="1">
    <source>
        <dbReference type="ARBA" id="ARBA00022723"/>
    </source>
</evidence>
<keyword evidence="1" id="KW-0479">Metal-binding</keyword>
<feature type="domain" description="Bromo" evidence="9">
    <location>
        <begin position="794"/>
        <end position="864"/>
    </location>
</feature>
<reference evidence="12 13" key="1">
    <citation type="submission" date="2024-08" db="EMBL/GenBank/DDBJ databases">
        <authorList>
            <person name="Cucini C."/>
            <person name="Frati F."/>
        </authorList>
    </citation>
    <scope>NUCLEOTIDE SEQUENCE [LARGE SCALE GENOMIC DNA]</scope>
</reference>
<gene>
    <name evidence="12" type="ORF">ODALV1_LOCUS13969</name>
</gene>
<sequence>MSHRKKSIKRNQSLRKTPLTREETVTSLLLAGNEIEEEEEDATKILFKFDEDKVYWDPLTELFCQSFGEENENHVPDSGSLEIEQDINPALLAVPSSVHTPVKRTSPLSPTFNQNVQQHPQSPLPPQVEMFTPLRATPKSDAVTSTRRKRKRMRISSGSDAELLEEQSSTKKQKKRNPTIASSMRTFRQASQRQNNAAAEPSTSETFTLPEANFRILEDYKLSDADPVDPNVYLTTTAKSKDDLCRDVQYELDEIDIAWLSEINARRGIINLRTIRPEEMELLIDRFEKEFYFEMQNSGLMQPGESDEDAVCCICLDGESDNSNQIIFCDMCNIPVHQDCYGVPFIPEGSYLCRRCSISPNAILDCIFCPNKDGAFKQTEDGRWAHVICALWIPEVRFSNASLVEPVTDVDDIPASRWKLSCFLCKQKGPCIQCLSQKTCYTAFHVTCGQAAGFGMKFTTNAETGVKLIPSCDKHTNAGERAQTIKKVESISKVINEKRATASEYSYPKISIERIEAACELVNFLGKGMFIKSLVSYWRLKRKSRGGAPLLRNLDSMWSQSKYPAQPSPLRVLAEDGNPVVEDTAEYSIENMKKWREDLGKCRDYWSNRVSHSQKFVELVQVKFQIHALKVQGINPIYQEVIKKLDKKDTKGIFFEPVSEEDAPDYFTVITKPMDLSTMEKKAKEGQYLSLDDLEADFNLMIDNCMTFNDDTTMFYKIAVKMREQCTKIFQDAKLKVKKQLDVQFSEFATDLNPSNVQVKSEAKTETKVKIEVGECPPSSALLKVLNDLLDHLAKLDKDEIFSEPVDPEEVPEYLTMIEKPMDFSTMRNKITTQQYSCVEDFEADFVLTMDNCMLFNDDNTAYYKSAVKMKKKGTAIIERSKSQMPSITSAIVKIEPKLEDVKTEVPEAVVKQERITMSEDSSEYKVMSDVLNKLIAEDDQQIFAEPVSLEDVPDYLTVIQTPMDFSLMQSKLISKEYSSLSELEADFNLMIDNCKRFNGIRSKYHKIAVALKEVGDATFQYARRNGC</sequence>
<evidence type="ECO:0000259" key="10">
    <source>
        <dbReference type="PROSITE" id="PS50016"/>
    </source>
</evidence>
<dbReference type="PRINTS" id="PR00503">
    <property type="entry name" value="BROMODOMAIN"/>
</dbReference>